<dbReference type="EMBL" id="JNHI01000005">
    <property type="protein sequence ID" value="KDS32211.1"/>
    <property type="molecule type" value="Genomic_DNA"/>
</dbReference>
<feature type="region of interest" description="Disordered" evidence="1">
    <location>
        <begin position="1"/>
        <end position="27"/>
    </location>
</feature>
<proteinExistence type="predicted"/>
<dbReference type="RefSeq" id="WP_256192669.1">
    <property type="nucleotide sequence ID" value="NZ_JNHI01000005.1"/>
</dbReference>
<reference evidence="2 3" key="1">
    <citation type="submission" date="2014-04" db="EMBL/GenBank/DDBJ databases">
        <authorList>
            <person name="Sears C."/>
            <person name="Carroll K."/>
            <person name="Sack B.R."/>
            <person name="Qadri F."/>
            <person name="Myers L.L."/>
            <person name="Chung G.-T."/>
            <person name="Escheverria P."/>
            <person name="Fraser C.M."/>
            <person name="Sadzewicz L."/>
            <person name="Shefchek K.A."/>
            <person name="Tallon L."/>
            <person name="Das S.P."/>
            <person name="Daugherty S."/>
            <person name="Mongodin E.F."/>
        </authorList>
    </citation>
    <scope>NUCLEOTIDE SEQUENCE [LARGE SCALE GENOMIC DNA]</scope>
    <source>
        <strain evidence="3">3775 SL(B) 10 (iv)</strain>
    </source>
</reference>
<evidence type="ECO:0000256" key="1">
    <source>
        <dbReference type="SAM" id="MobiDB-lite"/>
    </source>
</evidence>
<gene>
    <name evidence="2" type="ORF">M097_1084</name>
</gene>
<sequence>MKTYHQEKAAQTVHQARGPMSVDGRGNVSQELTPALYARTCV</sequence>
<organism evidence="2 3">
    <name type="scientific">Phocaeicola vulgatus str. 3775 SL</name>
    <name type="common">B</name>
    <name type="synonym">iv</name>
    <dbReference type="NCBI Taxonomy" id="1339350"/>
    <lineage>
        <taxon>Bacteria</taxon>
        <taxon>Pseudomonadati</taxon>
        <taxon>Bacteroidota</taxon>
        <taxon>Bacteroidia</taxon>
        <taxon>Bacteroidales</taxon>
        <taxon>Bacteroidaceae</taxon>
        <taxon>Phocaeicola</taxon>
    </lineage>
</organism>
<protein>
    <submittedName>
        <fullName evidence="2">Uncharacterized protein</fullName>
    </submittedName>
</protein>
<dbReference type="Proteomes" id="UP000028134">
    <property type="component" value="Unassembled WGS sequence"/>
</dbReference>
<name>A0A078RC62_PHOVU</name>
<evidence type="ECO:0000313" key="2">
    <source>
        <dbReference type="EMBL" id="KDS32211.1"/>
    </source>
</evidence>
<accession>A0A078RC62</accession>
<comment type="caution">
    <text evidence="2">The sequence shown here is derived from an EMBL/GenBank/DDBJ whole genome shotgun (WGS) entry which is preliminary data.</text>
</comment>
<dbReference type="AlphaFoldDB" id="A0A078RC62"/>
<evidence type="ECO:0000313" key="3">
    <source>
        <dbReference type="Proteomes" id="UP000028134"/>
    </source>
</evidence>